<dbReference type="Pfam" id="PF25553">
    <property type="entry name" value="BTB-POZ_ANK-like"/>
    <property type="match status" value="1"/>
</dbReference>
<keyword evidence="6" id="KW-1185">Reference proteome</keyword>
<evidence type="ECO:0000259" key="4">
    <source>
        <dbReference type="SMART" id="SM00225"/>
    </source>
</evidence>
<comment type="pathway">
    <text evidence="2">Protein modification; protein ubiquitination.</text>
</comment>
<evidence type="ECO:0000256" key="1">
    <source>
        <dbReference type="ARBA" id="ARBA00002668"/>
    </source>
</evidence>
<reference evidence="5" key="1">
    <citation type="journal article" date="2023" name="Plant J.">
        <title>The genome of the king protea, Protea cynaroides.</title>
        <authorList>
            <person name="Chang J."/>
            <person name="Duong T.A."/>
            <person name="Schoeman C."/>
            <person name="Ma X."/>
            <person name="Roodt D."/>
            <person name="Barker N."/>
            <person name="Li Z."/>
            <person name="Van de Peer Y."/>
            <person name="Mizrachi E."/>
        </authorList>
    </citation>
    <scope>NUCLEOTIDE SEQUENCE</scope>
    <source>
        <tissue evidence="5">Young leaves</tissue>
    </source>
</reference>
<accession>A0A9Q0KG57</accession>
<evidence type="ECO:0000256" key="3">
    <source>
        <dbReference type="ARBA" id="ARBA00022786"/>
    </source>
</evidence>
<dbReference type="PANTHER" id="PTHR31060:SF30">
    <property type="entry name" value="OS07G0668800 PROTEIN"/>
    <property type="match status" value="1"/>
</dbReference>
<evidence type="ECO:0000256" key="2">
    <source>
        <dbReference type="ARBA" id="ARBA00004906"/>
    </source>
</evidence>
<evidence type="ECO:0000313" key="5">
    <source>
        <dbReference type="EMBL" id="KAJ4969907.1"/>
    </source>
</evidence>
<organism evidence="5 6">
    <name type="scientific">Protea cynaroides</name>
    <dbReference type="NCBI Taxonomy" id="273540"/>
    <lineage>
        <taxon>Eukaryota</taxon>
        <taxon>Viridiplantae</taxon>
        <taxon>Streptophyta</taxon>
        <taxon>Embryophyta</taxon>
        <taxon>Tracheophyta</taxon>
        <taxon>Spermatophyta</taxon>
        <taxon>Magnoliopsida</taxon>
        <taxon>Proteales</taxon>
        <taxon>Proteaceae</taxon>
        <taxon>Protea</taxon>
    </lineage>
</organism>
<protein>
    <recommendedName>
        <fullName evidence="4">BTB domain-containing protein</fullName>
    </recommendedName>
</protein>
<evidence type="ECO:0000313" key="6">
    <source>
        <dbReference type="Proteomes" id="UP001141806"/>
    </source>
</evidence>
<comment type="caution">
    <text evidence="5">The sequence shown here is derived from an EMBL/GenBank/DDBJ whole genome shotgun (WGS) entry which is preliminary data.</text>
</comment>
<keyword evidence="3" id="KW-0833">Ubl conjugation pathway</keyword>
<feature type="domain" description="BTB" evidence="4">
    <location>
        <begin position="21"/>
        <end position="135"/>
    </location>
</feature>
<dbReference type="InterPro" id="IPR038920">
    <property type="entry name" value="At3g05675-like"/>
</dbReference>
<dbReference type="SMART" id="SM00225">
    <property type="entry name" value="BTB"/>
    <property type="match status" value="1"/>
</dbReference>
<gene>
    <name evidence="5" type="ORF">NE237_003006</name>
</gene>
<comment type="function">
    <text evidence="1">May act as a substrate-specific adapter of an E3 ubiquitin-protein ligase complex (CUL3-RBX1-BTB) which mediates the ubiquitination and subsequent proteasomal degradation of target proteins.</text>
</comment>
<dbReference type="InterPro" id="IPR058039">
    <property type="entry name" value="At3g05675-like_ankyrin"/>
</dbReference>
<proteinExistence type="predicted"/>
<dbReference type="AlphaFoldDB" id="A0A9Q0KG57"/>
<name>A0A9Q0KG57_9MAGN</name>
<dbReference type="Gene3D" id="3.30.710.10">
    <property type="entry name" value="Potassium Channel Kv1.1, Chain A"/>
    <property type="match status" value="1"/>
</dbReference>
<dbReference type="InterPro" id="IPR000210">
    <property type="entry name" value="BTB/POZ_dom"/>
</dbReference>
<dbReference type="PANTHER" id="PTHR31060">
    <property type="entry name" value="OSJNBA0011J08.25 PROTEIN-RELATED"/>
    <property type="match status" value="1"/>
</dbReference>
<sequence>MEYFPDKDTSIPSKIGDRATSDVVVRIRTDQGGDDWFYCHSHILIENSKYFSERLSENWPTCQILDSRNCVEVYCQESEFNHYVTCLRLLYVIKDDPATDNLHGVRNAIGILQVAFKLGCQWLVCACVGYLEAVPWEEAEEEEILRIVPRLGSQGESILARLQPVDPAAIREIFLSSLRFATSSPPESLKDFKSSAQEQLEYMITEDDDAPLVIADDEIKSEVIECIKMVWNRFYGLLESFLCGPKECILEAGKIQTLRSHLSDLSWASQILVKMETMKEFVHSWVEASEKIVKVVENANPDADMLETKLKVIEVVGKVLEAVGYGTVILPTSKRLHMVKLWLPFVRRTKPLVDSVIKKGDDMPPFPIDGELWQSLESAFVSIVLALPSGDQAEILTDWLGTEHIQYPDLTEAFEVWCYRSKVAKRRLALLGSTCGIADSMTLS</sequence>
<dbReference type="Proteomes" id="UP001141806">
    <property type="component" value="Unassembled WGS sequence"/>
</dbReference>
<dbReference type="InterPro" id="IPR011333">
    <property type="entry name" value="SKP1/BTB/POZ_sf"/>
</dbReference>
<dbReference type="EMBL" id="JAMYWD010000005">
    <property type="protein sequence ID" value="KAJ4969907.1"/>
    <property type="molecule type" value="Genomic_DNA"/>
</dbReference>
<dbReference type="SUPFAM" id="SSF54695">
    <property type="entry name" value="POZ domain"/>
    <property type="match status" value="1"/>
</dbReference>
<dbReference type="OrthoDB" id="1883777at2759"/>